<evidence type="ECO:0000313" key="1">
    <source>
        <dbReference type="EMBL" id="EGN94942.1"/>
    </source>
</evidence>
<accession>F8Q8N7</accession>
<name>F8Q8N7_SERL3</name>
<dbReference type="Proteomes" id="UP000008063">
    <property type="component" value="Unassembled WGS sequence"/>
</dbReference>
<proteinExistence type="predicted"/>
<keyword evidence="2" id="KW-1185">Reference proteome</keyword>
<sequence>MNGLFVTHRDGEMDRFERNRPYFYLLQMKIRRHPLGRICNVPVMDSWLEIAIE</sequence>
<protein>
    <submittedName>
        <fullName evidence="1">Uncharacterized protein</fullName>
    </submittedName>
</protein>
<dbReference type="AlphaFoldDB" id="F8Q8N7"/>
<dbReference type="EMBL" id="GL945486">
    <property type="protein sequence ID" value="EGN94942.1"/>
    <property type="molecule type" value="Genomic_DNA"/>
</dbReference>
<evidence type="ECO:0000313" key="2">
    <source>
        <dbReference type="Proteomes" id="UP000008063"/>
    </source>
</evidence>
<dbReference type="HOGENOM" id="CLU_3070119_0_0_1"/>
<gene>
    <name evidence="1" type="ORF">SERLA73DRAFT_142943</name>
</gene>
<dbReference type="InParanoid" id="F8Q8N7"/>
<organism evidence="2">
    <name type="scientific">Serpula lacrymans var. lacrymans (strain S7.3)</name>
    <name type="common">Dry rot fungus</name>
    <dbReference type="NCBI Taxonomy" id="936435"/>
    <lineage>
        <taxon>Eukaryota</taxon>
        <taxon>Fungi</taxon>
        <taxon>Dikarya</taxon>
        <taxon>Basidiomycota</taxon>
        <taxon>Agaricomycotina</taxon>
        <taxon>Agaricomycetes</taxon>
        <taxon>Agaricomycetidae</taxon>
        <taxon>Boletales</taxon>
        <taxon>Coniophorineae</taxon>
        <taxon>Serpulaceae</taxon>
        <taxon>Serpula</taxon>
    </lineage>
</organism>
<reference evidence="2" key="1">
    <citation type="journal article" date="2011" name="Science">
        <title>The plant cell wall-decomposing machinery underlies the functional diversity of forest fungi.</title>
        <authorList>
            <person name="Eastwood D.C."/>
            <person name="Floudas D."/>
            <person name="Binder M."/>
            <person name="Majcherczyk A."/>
            <person name="Schneider P."/>
            <person name="Aerts A."/>
            <person name="Asiegbu F.O."/>
            <person name="Baker S.E."/>
            <person name="Barry K."/>
            <person name="Bendiksby M."/>
            <person name="Blumentritt M."/>
            <person name="Coutinho P.M."/>
            <person name="Cullen D."/>
            <person name="de Vries R.P."/>
            <person name="Gathman A."/>
            <person name="Goodell B."/>
            <person name="Henrissat B."/>
            <person name="Ihrmark K."/>
            <person name="Kauserud H."/>
            <person name="Kohler A."/>
            <person name="LaButti K."/>
            <person name="Lapidus A."/>
            <person name="Lavin J.L."/>
            <person name="Lee Y.-H."/>
            <person name="Lindquist E."/>
            <person name="Lilly W."/>
            <person name="Lucas S."/>
            <person name="Morin E."/>
            <person name="Murat C."/>
            <person name="Oguiza J.A."/>
            <person name="Park J."/>
            <person name="Pisabarro A.G."/>
            <person name="Riley R."/>
            <person name="Rosling A."/>
            <person name="Salamov A."/>
            <person name="Schmidt O."/>
            <person name="Schmutz J."/>
            <person name="Skrede I."/>
            <person name="Stenlid J."/>
            <person name="Wiebenga A."/>
            <person name="Xie X."/>
            <person name="Kuees U."/>
            <person name="Hibbett D.S."/>
            <person name="Hoffmeister D."/>
            <person name="Hoegberg N."/>
            <person name="Martin F."/>
            <person name="Grigoriev I.V."/>
            <person name="Watkinson S.C."/>
        </authorList>
    </citation>
    <scope>NUCLEOTIDE SEQUENCE [LARGE SCALE GENOMIC DNA]</scope>
    <source>
        <strain evidence="2">strain S7.3</strain>
    </source>
</reference>